<dbReference type="InterPro" id="IPR000835">
    <property type="entry name" value="HTH_MarR-typ"/>
</dbReference>
<dbReference type="Pfam" id="PF12802">
    <property type="entry name" value="MarR_2"/>
    <property type="match status" value="1"/>
</dbReference>
<feature type="domain" description="HTH marR-type" evidence="2">
    <location>
        <begin position="1"/>
        <end position="137"/>
    </location>
</feature>
<dbReference type="GO" id="GO:0006950">
    <property type="term" value="P:response to stress"/>
    <property type="evidence" value="ECO:0007669"/>
    <property type="project" value="TreeGrafter"/>
</dbReference>
<reference evidence="3 4" key="1">
    <citation type="submission" date="2017-11" db="EMBL/GenBank/DDBJ databases">
        <title>Genomic Encyclopedia of Archaeal and Bacterial Type Strains, Phase II (KMG-II): From Individual Species to Whole Genera.</title>
        <authorList>
            <person name="Goeker M."/>
        </authorList>
    </citation>
    <scope>NUCLEOTIDE SEQUENCE [LARGE SCALE GENOMIC DNA]</scope>
    <source>
        <strain evidence="3 4">DSM 16400</strain>
    </source>
</reference>
<sequence length="180" mass="19348">MLDKTDATAILTGMVTISRTFRKAAQRSRERSLAGTKYGFLRHLLEGDARLGELAHQLVVSAPVASRAVEALEAEALVERRTDPLDARAVLISITEQGRAALAEGDSRIIHKFAAALDDWTPEEAERAVALLTVLNERLAEVLQPSETPADAESGTAPTTAPATTALTDTRTTDEDEISE</sequence>
<dbReference type="Proteomes" id="UP000231742">
    <property type="component" value="Unassembled WGS sequence"/>
</dbReference>
<dbReference type="InterPro" id="IPR036390">
    <property type="entry name" value="WH_DNA-bd_sf"/>
</dbReference>
<dbReference type="AlphaFoldDB" id="A0A2M9D2I0"/>
<dbReference type="GO" id="GO:0003700">
    <property type="term" value="F:DNA-binding transcription factor activity"/>
    <property type="evidence" value="ECO:0007669"/>
    <property type="project" value="InterPro"/>
</dbReference>
<dbReference type="PANTHER" id="PTHR33164">
    <property type="entry name" value="TRANSCRIPTIONAL REGULATOR, MARR FAMILY"/>
    <property type="match status" value="1"/>
</dbReference>
<dbReference type="RefSeq" id="WP_100389434.1">
    <property type="nucleotide sequence ID" value="NZ_BMZU01000002.1"/>
</dbReference>
<keyword evidence="4" id="KW-1185">Reference proteome</keyword>
<gene>
    <name evidence="3" type="ORF">CLV85_1959</name>
</gene>
<dbReference type="SMART" id="SM00347">
    <property type="entry name" value="HTH_MARR"/>
    <property type="match status" value="1"/>
</dbReference>
<evidence type="ECO:0000259" key="2">
    <source>
        <dbReference type="PROSITE" id="PS50995"/>
    </source>
</evidence>
<dbReference type="Gene3D" id="1.10.10.10">
    <property type="entry name" value="Winged helix-like DNA-binding domain superfamily/Winged helix DNA-binding domain"/>
    <property type="match status" value="1"/>
</dbReference>
<proteinExistence type="predicted"/>
<dbReference type="EMBL" id="PGFH01000002">
    <property type="protein sequence ID" value="PJJ78389.1"/>
    <property type="molecule type" value="Genomic_DNA"/>
</dbReference>
<dbReference type="PROSITE" id="PS50995">
    <property type="entry name" value="HTH_MARR_2"/>
    <property type="match status" value="1"/>
</dbReference>
<evidence type="ECO:0000313" key="3">
    <source>
        <dbReference type="EMBL" id="PJJ78389.1"/>
    </source>
</evidence>
<dbReference type="SUPFAM" id="SSF46785">
    <property type="entry name" value="Winged helix' DNA-binding domain"/>
    <property type="match status" value="1"/>
</dbReference>
<comment type="caution">
    <text evidence="3">The sequence shown here is derived from an EMBL/GenBank/DDBJ whole genome shotgun (WGS) entry which is preliminary data.</text>
</comment>
<dbReference type="InterPro" id="IPR036388">
    <property type="entry name" value="WH-like_DNA-bd_sf"/>
</dbReference>
<protein>
    <submittedName>
        <fullName evidence="3">MarR family transcriptional regulator</fullName>
    </submittedName>
</protein>
<dbReference type="InterPro" id="IPR039422">
    <property type="entry name" value="MarR/SlyA-like"/>
</dbReference>
<feature type="compositionally biased region" description="Low complexity" evidence="1">
    <location>
        <begin position="156"/>
        <end position="170"/>
    </location>
</feature>
<accession>A0A2M9D2I0</accession>
<name>A0A2M9D2I0_9MICO</name>
<organism evidence="3 4">
    <name type="scientific">Salinibacterium amurskyense</name>
    <dbReference type="NCBI Taxonomy" id="205941"/>
    <lineage>
        <taxon>Bacteria</taxon>
        <taxon>Bacillati</taxon>
        <taxon>Actinomycetota</taxon>
        <taxon>Actinomycetes</taxon>
        <taxon>Micrococcales</taxon>
        <taxon>Microbacteriaceae</taxon>
        <taxon>Salinibacterium</taxon>
    </lineage>
</organism>
<feature type="region of interest" description="Disordered" evidence="1">
    <location>
        <begin position="143"/>
        <end position="180"/>
    </location>
</feature>
<evidence type="ECO:0000256" key="1">
    <source>
        <dbReference type="SAM" id="MobiDB-lite"/>
    </source>
</evidence>
<dbReference type="PRINTS" id="PR00598">
    <property type="entry name" value="HTHMARR"/>
</dbReference>
<evidence type="ECO:0000313" key="4">
    <source>
        <dbReference type="Proteomes" id="UP000231742"/>
    </source>
</evidence>
<dbReference type="PANTHER" id="PTHR33164:SF57">
    <property type="entry name" value="MARR-FAMILY TRANSCRIPTIONAL REGULATOR"/>
    <property type="match status" value="1"/>
</dbReference>
<dbReference type="OrthoDB" id="9155413at2"/>